<accession>A0ACC2NK03</accession>
<dbReference type="EMBL" id="CM056743">
    <property type="protein sequence ID" value="KAJ8671575.1"/>
    <property type="molecule type" value="Genomic_DNA"/>
</dbReference>
<evidence type="ECO:0000313" key="2">
    <source>
        <dbReference type="Proteomes" id="UP001239111"/>
    </source>
</evidence>
<gene>
    <name evidence="1" type="ORF">QAD02_002834</name>
</gene>
<protein>
    <submittedName>
        <fullName evidence="1">Uncharacterized protein</fullName>
    </submittedName>
</protein>
<sequence length="154" mass="17978">MQAKTSGKRKEEERSPENKTIAVVKRKFTEHTKGESDTGSERFKKTEQQLQENQQDMEELRKMIGSMHEDMKNMEGKMMGRMDSLLKELKTENERRAEELDKRITNLEIKEREERCTERTRRENGALGRIPARGHQSRPNKGSTTTNSGGHRME</sequence>
<comment type="caution">
    <text evidence="1">The sequence shown here is derived from an EMBL/GenBank/DDBJ whole genome shotgun (WGS) entry which is preliminary data.</text>
</comment>
<organism evidence="1 2">
    <name type="scientific">Eretmocerus hayati</name>
    <dbReference type="NCBI Taxonomy" id="131215"/>
    <lineage>
        <taxon>Eukaryota</taxon>
        <taxon>Metazoa</taxon>
        <taxon>Ecdysozoa</taxon>
        <taxon>Arthropoda</taxon>
        <taxon>Hexapoda</taxon>
        <taxon>Insecta</taxon>
        <taxon>Pterygota</taxon>
        <taxon>Neoptera</taxon>
        <taxon>Endopterygota</taxon>
        <taxon>Hymenoptera</taxon>
        <taxon>Apocrita</taxon>
        <taxon>Proctotrupomorpha</taxon>
        <taxon>Chalcidoidea</taxon>
        <taxon>Aphelinidae</taxon>
        <taxon>Aphelininae</taxon>
        <taxon>Eretmocerus</taxon>
    </lineage>
</organism>
<reference evidence="1" key="1">
    <citation type="submission" date="2023-04" db="EMBL/GenBank/DDBJ databases">
        <title>A chromosome-level genome assembly of the parasitoid wasp Eretmocerus hayati.</title>
        <authorList>
            <person name="Zhong Y."/>
            <person name="Liu S."/>
            <person name="Liu Y."/>
        </authorList>
    </citation>
    <scope>NUCLEOTIDE SEQUENCE</scope>
    <source>
        <strain evidence="1">ZJU_SS_LIU_2023</strain>
    </source>
</reference>
<evidence type="ECO:0000313" key="1">
    <source>
        <dbReference type="EMBL" id="KAJ8671575.1"/>
    </source>
</evidence>
<keyword evidence="2" id="KW-1185">Reference proteome</keyword>
<proteinExistence type="predicted"/>
<name>A0ACC2NK03_9HYME</name>
<dbReference type="Proteomes" id="UP001239111">
    <property type="component" value="Chromosome 3"/>
</dbReference>